<accession>A0ABN3DN56</accession>
<name>A0ABN3DN56_9MICO</name>
<comment type="caution">
    <text evidence="2">The sequence shown here is derived from an EMBL/GenBank/DDBJ whole genome shotgun (WGS) entry which is preliminary data.</text>
</comment>
<evidence type="ECO:0000313" key="2">
    <source>
        <dbReference type="EMBL" id="GAA2236967.1"/>
    </source>
</evidence>
<protein>
    <recommendedName>
        <fullName evidence="4">Integral membrane protein</fullName>
    </recommendedName>
</protein>
<proteinExistence type="predicted"/>
<keyword evidence="1" id="KW-1133">Transmembrane helix</keyword>
<dbReference type="EMBL" id="BAAAQY010000006">
    <property type="protein sequence ID" value="GAA2236967.1"/>
    <property type="molecule type" value="Genomic_DNA"/>
</dbReference>
<evidence type="ECO:0000313" key="3">
    <source>
        <dbReference type="Proteomes" id="UP001500929"/>
    </source>
</evidence>
<evidence type="ECO:0008006" key="4">
    <source>
        <dbReference type="Google" id="ProtNLM"/>
    </source>
</evidence>
<keyword evidence="1" id="KW-0812">Transmembrane</keyword>
<sequence length="104" mass="10866">MELLFITLGGAILGLGARYLLPGRERHGVVLVPAIGAGVAAVVWVALTWLGWAWDGGWIWVVSLVVTGLVVVAADLALGRLRAAHDEARLEGLLSGRIPLAHAG</sequence>
<dbReference type="Proteomes" id="UP001500929">
    <property type="component" value="Unassembled WGS sequence"/>
</dbReference>
<gene>
    <name evidence="2" type="ORF">GCM10009851_22470</name>
</gene>
<keyword evidence="3" id="KW-1185">Reference proteome</keyword>
<feature type="transmembrane region" description="Helical" evidence="1">
    <location>
        <begin position="58"/>
        <end position="79"/>
    </location>
</feature>
<feature type="transmembrane region" description="Helical" evidence="1">
    <location>
        <begin position="28"/>
        <end position="52"/>
    </location>
</feature>
<reference evidence="2 3" key="1">
    <citation type="journal article" date="2019" name="Int. J. Syst. Evol. Microbiol.">
        <title>The Global Catalogue of Microorganisms (GCM) 10K type strain sequencing project: providing services to taxonomists for standard genome sequencing and annotation.</title>
        <authorList>
            <consortium name="The Broad Institute Genomics Platform"/>
            <consortium name="The Broad Institute Genome Sequencing Center for Infectious Disease"/>
            <person name="Wu L."/>
            <person name="Ma J."/>
        </authorList>
    </citation>
    <scope>NUCLEOTIDE SEQUENCE [LARGE SCALE GENOMIC DNA]</scope>
    <source>
        <strain evidence="2 3">JCM 16117</strain>
    </source>
</reference>
<organism evidence="2 3">
    <name type="scientific">Herbiconiux moechotypicola</name>
    <dbReference type="NCBI Taxonomy" id="637393"/>
    <lineage>
        <taxon>Bacteria</taxon>
        <taxon>Bacillati</taxon>
        <taxon>Actinomycetota</taxon>
        <taxon>Actinomycetes</taxon>
        <taxon>Micrococcales</taxon>
        <taxon>Microbacteriaceae</taxon>
        <taxon>Herbiconiux</taxon>
    </lineage>
</organism>
<evidence type="ECO:0000256" key="1">
    <source>
        <dbReference type="SAM" id="Phobius"/>
    </source>
</evidence>
<feature type="transmembrane region" description="Helical" evidence="1">
    <location>
        <begin position="6"/>
        <end position="21"/>
    </location>
</feature>
<dbReference type="RefSeq" id="WP_259479719.1">
    <property type="nucleotide sequence ID" value="NZ_BAAAQY010000006.1"/>
</dbReference>
<keyword evidence="1" id="KW-0472">Membrane</keyword>